<dbReference type="CDD" id="cd06222">
    <property type="entry name" value="RNase_H_like"/>
    <property type="match status" value="1"/>
</dbReference>
<keyword evidence="2" id="KW-1185">Reference proteome</keyword>
<proteinExistence type="predicted"/>
<evidence type="ECO:0000313" key="2">
    <source>
        <dbReference type="Proteomes" id="UP001652660"/>
    </source>
</evidence>
<gene>
    <name evidence="3" type="primary">LOC140021291</name>
</gene>
<dbReference type="InterPro" id="IPR036397">
    <property type="entry name" value="RNaseH_sf"/>
</dbReference>
<dbReference type="Gene3D" id="3.30.420.10">
    <property type="entry name" value="Ribonuclease H-like superfamily/Ribonuclease H"/>
    <property type="match status" value="1"/>
</dbReference>
<dbReference type="GeneID" id="140021291"/>
<dbReference type="InterPro" id="IPR012337">
    <property type="entry name" value="RNaseH-like_sf"/>
</dbReference>
<dbReference type="PANTHER" id="PTHR47723:SF19">
    <property type="entry name" value="POLYNUCLEOTIDYL TRANSFERASE, RIBONUCLEASE H-LIKE SUPERFAMILY PROTEIN"/>
    <property type="match status" value="1"/>
</dbReference>
<dbReference type="InterPro" id="IPR026960">
    <property type="entry name" value="RVT-Znf"/>
</dbReference>
<dbReference type="Pfam" id="PF00078">
    <property type="entry name" value="RVT_1"/>
    <property type="match status" value="1"/>
</dbReference>
<feature type="domain" description="Reverse transcriptase" evidence="1">
    <location>
        <begin position="1"/>
        <end position="151"/>
    </location>
</feature>
<protein>
    <recommendedName>
        <fullName evidence="1">Reverse transcriptase domain-containing protein</fullName>
    </recommendedName>
</protein>
<dbReference type="PANTHER" id="PTHR47723">
    <property type="entry name" value="OS05G0353850 PROTEIN"/>
    <property type="match status" value="1"/>
</dbReference>
<dbReference type="SUPFAM" id="SSF53098">
    <property type="entry name" value="Ribonuclease H-like"/>
    <property type="match status" value="1"/>
</dbReference>
<dbReference type="InterPro" id="IPR000477">
    <property type="entry name" value="RT_dom"/>
</dbReference>
<dbReference type="Pfam" id="PF13456">
    <property type="entry name" value="RVT_3"/>
    <property type="match status" value="1"/>
</dbReference>
<reference evidence="3" key="1">
    <citation type="submission" date="2025-08" db="UniProtKB">
        <authorList>
            <consortium name="RefSeq"/>
        </authorList>
    </citation>
    <scope>IDENTIFICATION</scope>
    <source>
        <tissue evidence="3">Leaves</tissue>
    </source>
</reference>
<dbReference type="InterPro" id="IPR053151">
    <property type="entry name" value="RNase_H-like"/>
</dbReference>
<dbReference type="Proteomes" id="UP001652660">
    <property type="component" value="Chromosome 11e"/>
</dbReference>
<evidence type="ECO:0000259" key="1">
    <source>
        <dbReference type="PROSITE" id="PS50878"/>
    </source>
</evidence>
<dbReference type="PROSITE" id="PS50878">
    <property type="entry name" value="RT_POL"/>
    <property type="match status" value="1"/>
</dbReference>
<name>A0ABM4W8N9_COFAR</name>
<dbReference type="InterPro" id="IPR002156">
    <property type="entry name" value="RNaseH_domain"/>
</dbReference>
<dbReference type="InterPro" id="IPR044730">
    <property type="entry name" value="RNase_H-like_dom_plant"/>
</dbReference>
<evidence type="ECO:0000313" key="3">
    <source>
        <dbReference type="RefSeq" id="XP_071928157.1"/>
    </source>
</evidence>
<accession>A0ABM4W8N9</accession>
<sequence length="482" mass="54472">MADNFLLAQELLSDIKKPNRGGNVLLKLDMMKAYDKGFFKSTRGLRQGDPISPALFVIGEEVLSRSLNALAVHRSFRPFKVPNGCPMVTHLAYADNVVIFTSGLKASMQLVKMVVDGYCSLSGQQVNCQKSYFLVHPRLPPQRREMIGSNLFMEKSGPIVWGQTGIVKKRVVLNADPFVSGSITAKGSVCVSRKGALCHRVDIFHEHMVSDFVTQAQWNMRLLNQMLESELGRQVVKVSPPAFRASQVWLQGCPLKISFFMLRLLWSRIPLMDMQRRFGVQGPSRCRCCFEPDEEGIQHTFCTGELAKAIWIRFEESPGDLAGVSTLSHLVFRWWLRQGHNEYLKFVYRVLPMLCRFPEIEGSFGSWDAFHSSLRESGVSGGGDVVRDREGKLIFGYSCFFGSLTSLHAELKAMLFGVQLCVAQGLHELHVESDSLSLVRILQESHSCPWRLRQEVDELLSYKQYFRGITITIERQISPLIA</sequence>
<dbReference type="Pfam" id="PF13966">
    <property type="entry name" value="zf-RVT"/>
    <property type="match status" value="1"/>
</dbReference>
<dbReference type="RefSeq" id="XP_071928157.1">
    <property type="nucleotide sequence ID" value="XM_072072056.1"/>
</dbReference>
<organism evidence="2 3">
    <name type="scientific">Coffea arabica</name>
    <name type="common">Arabian coffee</name>
    <dbReference type="NCBI Taxonomy" id="13443"/>
    <lineage>
        <taxon>Eukaryota</taxon>
        <taxon>Viridiplantae</taxon>
        <taxon>Streptophyta</taxon>
        <taxon>Embryophyta</taxon>
        <taxon>Tracheophyta</taxon>
        <taxon>Spermatophyta</taxon>
        <taxon>Magnoliopsida</taxon>
        <taxon>eudicotyledons</taxon>
        <taxon>Gunneridae</taxon>
        <taxon>Pentapetalae</taxon>
        <taxon>asterids</taxon>
        <taxon>lamiids</taxon>
        <taxon>Gentianales</taxon>
        <taxon>Rubiaceae</taxon>
        <taxon>Ixoroideae</taxon>
        <taxon>Gardenieae complex</taxon>
        <taxon>Bertiereae - Coffeeae clade</taxon>
        <taxon>Coffeeae</taxon>
        <taxon>Coffea</taxon>
    </lineage>
</organism>